<keyword evidence="3" id="KW-1185">Reference proteome</keyword>
<dbReference type="Proteomes" id="UP001210925">
    <property type="component" value="Unassembled WGS sequence"/>
</dbReference>
<protein>
    <submittedName>
        <fullName evidence="2">Uncharacterized protein</fullName>
    </submittedName>
</protein>
<evidence type="ECO:0000313" key="3">
    <source>
        <dbReference type="Proteomes" id="UP001210925"/>
    </source>
</evidence>
<feature type="chain" id="PRO_5042145124" evidence="1">
    <location>
        <begin position="22"/>
        <end position="253"/>
    </location>
</feature>
<dbReference type="PANTHER" id="PTHR35567">
    <property type="entry name" value="MALATE DEHYDROGENASE (AFU_ORTHOLOGUE AFUA_2G13800)"/>
    <property type="match status" value="1"/>
</dbReference>
<organism evidence="2 3">
    <name type="scientific">Boothiomyces macroporosus</name>
    <dbReference type="NCBI Taxonomy" id="261099"/>
    <lineage>
        <taxon>Eukaryota</taxon>
        <taxon>Fungi</taxon>
        <taxon>Fungi incertae sedis</taxon>
        <taxon>Chytridiomycota</taxon>
        <taxon>Chytridiomycota incertae sedis</taxon>
        <taxon>Chytridiomycetes</taxon>
        <taxon>Rhizophydiales</taxon>
        <taxon>Terramycetaceae</taxon>
        <taxon>Boothiomyces</taxon>
    </lineage>
</organism>
<feature type="signal peptide" evidence="1">
    <location>
        <begin position="1"/>
        <end position="21"/>
    </location>
</feature>
<sequence>MFKYLAITASALALVPAGLSADFALPDNEVLFNKYFGKGTQNYKCNGTVWALDSADAELYLANDYTGSADITHFFLPTPDAKGGRPSWKYHADGSVVTGIVTKKVNAPSSADIQWLYINKTSSTSGVLENVDYVFRLYTKSGIAPPASECAAAKAGNITKLPYEAQYWFYKASPAATTTIPVATTSSAANLQPVMTTAGSYYSDAAAPKATTSNGINYGDAPMTTTTGSYHVVSSASKVAGSFIGLVLLFIAQ</sequence>
<comment type="caution">
    <text evidence="2">The sequence shown here is derived from an EMBL/GenBank/DDBJ whole genome shotgun (WGS) entry which is preliminary data.</text>
</comment>
<evidence type="ECO:0000256" key="1">
    <source>
        <dbReference type="SAM" id="SignalP"/>
    </source>
</evidence>
<evidence type="ECO:0000313" key="2">
    <source>
        <dbReference type="EMBL" id="KAJ3258384.1"/>
    </source>
</evidence>
<reference evidence="2" key="1">
    <citation type="submission" date="2020-05" db="EMBL/GenBank/DDBJ databases">
        <title>Phylogenomic resolution of chytrid fungi.</title>
        <authorList>
            <person name="Stajich J.E."/>
            <person name="Amses K."/>
            <person name="Simmons R."/>
            <person name="Seto K."/>
            <person name="Myers J."/>
            <person name="Bonds A."/>
            <person name="Quandt C.A."/>
            <person name="Barry K."/>
            <person name="Liu P."/>
            <person name="Grigoriev I."/>
            <person name="Longcore J.E."/>
            <person name="James T.Y."/>
        </authorList>
    </citation>
    <scope>NUCLEOTIDE SEQUENCE</scope>
    <source>
        <strain evidence="2">PLAUS21</strain>
    </source>
</reference>
<proteinExistence type="predicted"/>
<keyword evidence="1" id="KW-0732">Signal</keyword>
<dbReference type="EMBL" id="JADGKB010000028">
    <property type="protein sequence ID" value="KAJ3258384.1"/>
    <property type="molecule type" value="Genomic_DNA"/>
</dbReference>
<dbReference type="AlphaFoldDB" id="A0AAD5UID5"/>
<name>A0AAD5UID5_9FUNG</name>
<dbReference type="PANTHER" id="PTHR35567:SF1">
    <property type="entry name" value="CONSERVED FUNGAL PROTEIN (AFU_ORTHOLOGUE AFUA_1G14230)"/>
    <property type="match status" value="1"/>
</dbReference>
<gene>
    <name evidence="2" type="ORF">HK103_003672</name>
</gene>
<dbReference type="InterPro" id="IPR021851">
    <property type="entry name" value="DUF3455"/>
</dbReference>
<accession>A0AAD5UID5</accession>
<dbReference type="Pfam" id="PF11937">
    <property type="entry name" value="DUF3455"/>
    <property type="match status" value="1"/>
</dbReference>